<gene>
    <name evidence="2" type="ORF">BWQ96_07441</name>
</gene>
<organism evidence="2 3">
    <name type="scientific">Gracilariopsis chorda</name>
    <dbReference type="NCBI Taxonomy" id="448386"/>
    <lineage>
        <taxon>Eukaryota</taxon>
        <taxon>Rhodophyta</taxon>
        <taxon>Florideophyceae</taxon>
        <taxon>Rhodymeniophycidae</taxon>
        <taxon>Gracilariales</taxon>
        <taxon>Gracilariaceae</taxon>
        <taxon>Gracilariopsis</taxon>
    </lineage>
</organism>
<feature type="region of interest" description="Disordered" evidence="1">
    <location>
        <begin position="77"/>
        <end position="96"/>
    </location>
</feature>
<sequence>MSTNAAASSVAVAAQQAEQFGAFLSLYAQKNNLTVPNISIVMPASVSVSPLEMNSALLAGNEVEPDTIDDATTNNATILSERGGRPATGSSEGPQN</sequence>
<evidence type="ECO:0000313" key="3">
    <source>
        <dbReference type="Proteomes" id="UP000247409"/>
    </source>
</evidence>
<accession>A0A2V3ILC9</accession>
<name>A0A2V3ILC9_9FLOR</name>
<comment type="caution">
    <text evidence="2">The sequence shown here is derived from an EMBL/GenBank/DDBJ whole genome shotgun (WGS) entry which is preliminary data.</text>
</comment>
<proteinExistence type="predicted"/>
<protein>
    <submittedName>
        <fullName evidence="2">Uncharacterized protein</fullName>
    </submittedName>
</protein>
<evidence type="ECO:0000256" key="1">
    <source>
        <dbReference type="SAM" id="MobiDB-lite"/>
    </source>
</evidence>
<dbReference type="Proteomes" id="UP000247409">
    <property type="component" value="Unassembled WGS sequence"/>
</dbReference>
<evidence type="ECO:0000313" key="2">
    <source>
        <dbReference type="EMBL" id="PXF42847.1"/>
    </source>
</evidence>
<dbReference type="EMBL" id="NBIV01000148">
    <property type="protein sequence ID" value="PXF42847.1"/>
    <property type="molecule type" value="Genomic_DNA"/>
</dbReference>
<dbReference type="AlphaFoldDB" id="A0A2V3ILC9"/>
<reference evidence="2 3" key="1">
    <citation type="journal article" date="2018" name="Mol. Biol. Evol.">
        <title>Analysis of the draft genome of the red seaweed Gracilariopsis chorda provides insights into genome size evolution in Rhodophyta.</title>
        <authorList>
            <person name="Lee J."/>
            <person name="Yang E.C."/>
            <person name="Graf L."/>
            <person name="Yang J.H."/>
            <person name="Qiu H."/>
            <person name="Zel Zion U."/>
            <person name="Chan C.X."/>
            <person name="Stephens T.G."/>
            <person name="Weber A.P.M."/>
            <person name="Boo G.H."/>
            <person name="Boo S.M."/>
            <person name="Kim K.M."/>
            <person name="Shin Y."/>
            <person name="Jung M."/>
            <person name="Lee S.J."/>
            <person name="Yim H.S."/>
            <person name="Lee J.H."/>
            <person name="Bhattacharya D."/>
            <person name="Yoon H.S."/>
        </authorList>
    </citation>
    <scope>NUCLEOTIDE SEQUENCE [LARGE SCALE GENOMIC DNA]</scope>
    <source>
        <strain evidence="2 3">SKKU-2015</strain>
        <tissue evidence="2">Whole body</tissue>
    </source>
</reference>
<keyword evidence="3" id="KW-1185">Reference proteome</keyword>